<dbReference type="Gene3D" id="3.40.50.1240">
    <property type="entry name" value="Phosphoglycerate mutase-like"/>
    <property type="match status" value="1"/>
</dbReference>
<dbReference type="PANTHER" id="PTHR47623">
    <property type="entry name" value="OS09G0287300 PROTEIN"/>
    <property type="match status" value="1"/>
</dbReference>
<evidence type="ECO:0000313" key="2">
    <source>
        <dbReference type="Proteomes" id="UP000266273"/>
    </source>
</evidence>
<sequence>MRRVSLYRHAKSSWDDPTLEDFDRGLSKRGQKSAPAMGGFISEEGLKPDLVLCSPSQRTRDTFELTFGEDHAPELRFDERLYHASSATMLDLLRHLPPEMRHVMILGHNPGLHALALDLFSQGESDAVEAICRKFPTCGLAVIDVELDDWRALGVGEGYLRLFMTPKLLPERAELPV</sequence>
<dbReference type="RefSeq" id="WP_119061240.1">
    <property type="nucleotide sequence ID" value="NZ_QXDF01000001.1"/>
</dbReference>
<accession>A0A397Q5W6</accession>
<name>A0A397Q5W6_9HYPH</name>
<dbReference type="InterPro" id="IPR013078">
    <property type="entry name" value="His_Pase_superF_clade-1"/>
</dbReference>
<organism evidence="1 2">
    <name type="scientific">Dichotomicrobium thermohalophilum</name>
    <dbReference type="NCBI Taxonomy" id="933063"/>
    <lineage>
        <taxon>Bacteria</taxon>
        <taxon>Pseudomonadati</taxon>
        <taxon>Pseudomonadota</taxon>
        <taxon>Alphaproteobacteria</taxon>
        <taxon>Hyphomicrobiales</taxon>
        <taxon>Hyphomicrobiaceae</taxon>
        <taxon>Dichotomicrobium</taxon>
    </lineage>
</organism>
<dbReference type="PANTHER" id="PTHR47623:SF1">
    <property type="entry name" value="OS09G0287300 PROTEIN"/>
    <property type="match status" value="1"/>
</dbReference>
<gene>
    <name evidence="1" type="ORF">BXY53_1554</name>
</gene>
<dbReference type="Pfam" id="PF00300">
    <property type="entry name" value="His_Phos_1"/>
    <property type="match status" value="1"/>
</dbReference>
<comment type="caution">
    <text evidence="1">The sequence shown here is derived from an EMBL/GenBank/DDBJ whole genome shotgun (WGS) entry which is preliminary data.</text>
</comment>
<protein>
    <submittedName>
        <fullName evidence="1">Phosphohistidine phosphatase</fullName>
    </submittedName>
</protein>
<dbReference type="InterPro" id="IPR029033">
    <property type="entry name" value="His_PPase_superfam"/>
</dbReference>
<evidence type="ECO:0000313" key="1">
    <source>
        <dbReference type="EMBL" id="RIA56448.1"/>
    </source>
</evidence>
<proteinExistence type="predicted"/>
<dbReference type="CDD" id="cd07067">
    <property type="entry name" value="HP_PGM_like"/>
    <property type="match status" value="1"/>
</dbReference>
<reference evidence="1 2" key="1">
    <citation type="submission" date="2018-08" db="EMBL/GenBank/DDBJ databases">
        <title>Genomic Encyclopedia of Archaeal and Bacterial Type Strains, Phase II (KMG-II): from individual species to whole genera.</title>
        <authorList>
            <person name="Goeker M."/>
        </authorList>
    </citation>
    <scope>NUCLEOTIDE SEQUENCE [LARGE SCALE GENOMIC DNA]</scope>
    <source>
        <strain evidence="1 2">DSM 5002</strain>
    </source>
</reference>
<dbReference type="AlphaFoldDB" id="A0A397Q5W6"/>
<dbReference type="OrthoDB" id="9810154at2"/>
<dbReference type="SUPFAM" id="SSF53254">
    <property type="entry name" value="Phosphoglycerate mutase-like"/>
    <property type="match status" value="1"/>
</dbReference>
<keyword evidence="2" id="KW-1185">Reference proteome</keyword>
<dbReference type="EMBL" id="QXDF01000001">
    <property type="protein sequence ID" value="RIA56448.1"/>
    <property type="molecule type" value="Genomic_DNA"/>
</dbReference>
<dbReference type="Proteomes" id="UP000266273">
    <property type="component" value="Unassembled WGS sequence"/>
</dbReference>